<accession>A0AAE6P2L1</accession>
<proteinExistence type="predicted"/>
<dbReference type="AlphaFoldDB" id="A0AAE6P2L1"/>
<organism evidence="1 2">
    <name type="scientific">Fructilactobacillus fructivorans</name>
    <dbReference type="NCBI Taxonomy" id="1614"/>
    <lineage>
        <taxon>Bacteria</taxon>
        <taxon>Bacillati</taxon>
        <taxon>Bacillota</taxon>
        <taxon>Bacilli</taxon>
        <taxon>Lactobacillales</taxon>
        <taxon>Lactobacillaceae</taxon>
        <taxon>Fructilactobacillus</taxon>
    </lineage>
</organism>
<evidence type="ECO:0000313" key="1">
    <source>
        <dbReference type="EMBL" id="QFX93277.1"/>
    </source>
</evidence>
<evidence type="ECO:0000313" key="2">
    <source>
        <dbReference type="Proteomes" id="UP000327194"/>
    </source>
</evidence>
<gene>
    <name evidence="1" type="ORF">LF543_06910</name>
</gene>
<dbReference type="EMBL" id="CP045562">
    <property type="protein sequence ID" value="QFX93277.1"/>
    <property type="molecule type" value="Genomic_DNA"/>
</dbReference>
<dbReference type="KEGG" id="lfv:LF543_06910"/>
<sequence>MDINSFFNWYLGRELGVCGDLIYKGFEAIENDDDIVLKDKESTNDELIDRIESSAFIFFVNMCVSFERLGKIILLFQLNNEHPVEMLYFINEKDDERAKSFEFFGEEVTNALYGHNNIKLIKLIDYYNSNSKENSFINEKEKYFFQKLDNFYKKFRYGRFNTPTNNDFNVDVKELNELYIYVIQNIMKKSKKEIKKDKYSNTDLKSDVLYNLGELVQHLVNKYYDEIFKYAYALNIYTYELHGESHSVDVFLNRTSLHDIFIKKRIVRIELIYYLLYKLRFYRNINKMHGVKKLTSRDVPKPLDIGEYFGDNYFSNYLKYGEDNFLEEGVMEAPHEWASDKGRSRHINSRELIKEREYNISSLMEDCKGV</sequence>
<dbReference type="Proteomes" id="UP000327194">
    <property type="component" value="Chromosome"/>
</dbReference>
<reference evidence="1 2" key="1">
    <citation type="submission" date="2019-10" db="EMBL/GenBank/DDBJ databases">
        <title>Genome sequencing of Lactobacillus fructivorans.</title>
        <authorList>
            <person name="Kim K."/>
        </authorList>
    </citation>
    <scope>NUCLEOTIDE SEQUENCE [LARGE SCALE GENOMIC DNA]</scope>
    <source>
        <strain evidence="1 2">LF543</strain>
    </source>
</reference>
<protein>
    <submittedName>
        <fullName evidence="1">Uncharacterized protein</fullName>
    </submittedName>
</protein>
<name>A0AAE6P2L1_9LACO</name>
<dbReference type="RefSeq" id="WP_010022170.1">
    <property type="nucleotide sequence ID" value="NZ_AZDS01000002.1"/>
</dbReference>